<accession>A0A5K7ZW76</accession>
<dbReference type="Proteomes" id="UP000425960">
    <property type="component" value="Chromosome"/>
</dbReference>
<dbReference type="EMBL" id="AP021876">
    <property type="protein sequence ID" value="BBO84513.1"/>
    <property type="molecule type" value="Genomic_DNA"/>
</dbReference>
<name>A0A5K7ZW76_9BACT</name>
<sequence length="296" mass="33829">MTMTRKSNALSDPQVEAANEIYKVARENADAELTKLRGEIDAIRSESQALGAIKKINYDLKHNEMLKYVILYHVKSEKEYRKGGMTWSEFCEAIGEQVRGVDKILTDLRPIVNEFSALCSDFIRVPFSKIRYLGRSVSEQKAEIDDGHLIIGDDRIPLTPENKDDIEAAIDALKESHQEEKKKLTDEVSRIKKQKAAAASEEAKSLKVERDAMSREIQRLSVFDPAEKDHTWSVDQMKAVQEAALAFTAEVRRFAMDERIKDDLHVQGQVEGMMADVEKHLRSLRQDWDLNFNCDE</sequence>
<dbReference type="AlphaFoldDB" id="A0A5K7ZW76"/>
<proteinExistence type="predicted"/>
<protein>
    <submittedName>
        <fullName evidence="2">Uncharacterized protein</fullName>
    </submittedName>
</protein>
<feature type="coiled-coil region" evidence="1">
    <location>
        <begin position="163"/>
        <end position="216"/>
    </location>
</feature>
<keyword evidence="1" id="KW-0175">Coiled coil</keyword>
<evidence type="ECO:0000313" key="3">
    <source>
        <dbReference type="Proteomes" id="UP000425960"/>
    </source>
</evidence>
<reference evidence="2 3" key="1">
    <citation type="submission" date="2019-11" db="EMBL/GenBank/DDBJ databases">
        <title>Comparative genomics of hydrocarbon-degrading Desulfosarcina strains.</title>
        <authorList>
            <person name="Watanabe M."/>
            <person name="Kojima H."/>
            <person name="Fukui M."/>
        </authorList>
    </citation>
    <scope>NUCLEOTIDE SEQUENCE [LARGE SCALE GENOMIC DNA]</scope>
    <source>
        <strain evidence="2 3">28bB2T</strain>
    </source>
</reference>
<evidence type="ECO:0000313" key="2">
    <source>
        <dbReference type="EMBL" id="BBO84513.1"/>
    </source>
</evidence>
<evidence type="ECO:0000256" key="1">
    <source>
        <dbReference type="SAM" id="Coils"/>
    </source>
</evidence>
<dbReference type="KEGG" id="dov:DSCO28_50790"/>
<gene>
    <name evidence="2" type="ORF">DSCO28_50790</name>
</gene>
<organism evidence="2 3">
    <name type="scientific">Desulfosarcina ovata subsp. sediminis</name>
    <dbReference type="NCBI Taxonomy" id="885957"/>
    <lineage>
        <taxon>Bacteria</taxon>
        <taxon>Pseudomonadati</taxon>
        <taxon>Thermodesulfobacteriota</taxon>
        <taxon>Desulfobacteria</taxon>
        <taxon>Desulfobacterales</taxon>
        <taxon>Desulfosarcinaceae</taxon>
        <taxon>Desulfosarcina</taxon>
    </lineage>
</organism>